<dbReference type="Proteomes" id="UP001497516">
    <property type="component" value="Chromosome 10"/>
</dbReference>
<evidence type="ECO:0000313" key="2">
    <source>
        <dbReference type="Proteomes" id="UP001497516"/>
    </source>
</evidence>
<keyword evidence="2" id="KW-1185">Reference proteome</keyword>
<name>A0AAV2CX83_9ROSI</name>
<accession>A0AAV2CX83</accession>
<sequence length="141" mass="16166">MSEAIRQYLMDRVVIKSEMFSKCTDTLAPRIRKRIERKKEEARLCVAKQTLNARVHNARTCPLNRGNGIQDARLNVADRRTIEREMRIATSGVGVYVNERTWDQYVRICFQNLNGARGRLVHGPQPIEVDLHGSQPPPSQP</sequence>
<organism evidence="1 2">
    <name type="scientific">Linum trigynum</name>
    <dbReference type="NCBI Taxonomy" id="586398"/>
    <lineage>
        <taxon>Eukaryota</taxon>
        <taxon>Viridiplantae</taxon>
        <taxon>Streptophyta</taxon>
        <taxon>Embryophyta</taxon>
        <taxon>Tracheophyta</taxon>
        <taxon>Spermatophyta</taxon>
        <taxon>Magnoliopsida</taxon>
        <taxon>eudicotyledons</taxon>
        <taxon>Gunneridae</taxon>
        <taxon>Pentapetalae</taxon>
        <taxon>rosids</taxon>
        <taxon>fabids</taxon>
        <taxon>Malpighiales</taxon>
        <taxon>Linaceae</taxon>
        <taxon>Linum</taxon>
    </lineage>
</organism>
<protein>
    <submittedName>
        <fullName evidence="1">Uncharacterized protein</fullName>
    </submittedName>
</protein>
<gene>
    <name evidence="1" type="ORF">LTRI10_LOCUS8120</name>
</gene>
<reference evidence="1 2" key="1">
    <citation type="submission" date="2024-04" db="EMBL/GenBank/DDBJ databases">
        <authorList>
            <person name="Fracassetti M."/>
        </authorList>
    </citation>
    <scope>NUCLEOTIDE SEQUENCE [LARGE SCALE GENOMIC DNA]</scope>
</reference>
<evidence type="ECO:0000313" key="1">
    <source>
        <dbReference type="EMBL" id="CAL1360704.1"/>
    </source>
</evidence>
<dbReference type="EMBL" id="OZ034814">
    <property type="protein sequence ID" value="CAL1360704.1"/>
    <property type="molecule type" value="Genomic_DNA"/>
</dbReference>
<dbReference type="AlphaFoldDB" id="A0AAV2CX83"/>
<proteinExistence type="predicted"/>